<gene>
    <name evidence="1" type="ORF">IC234_10345</name>
</gene>
<comment type="caution">
    <text evidence="1">The sequence shown here is derived from an EMBL/GenBank/DDBJ whole genome shotgun (WGS) entry which is preliminary data.</text>
</comment>
<sequence>MLTPEQMLTGHTWLLNRTVFNNGRSTVVAPQGPNTQYTIKFAAGGTYTQVWIGNNSTTTGTWTLDSNNLDLSEFRGGGYKVDSLTTNKLRYSFTNRASVPEARVFSALP</sequence>
<proteinExistence type="predicted"/>
<protein>
    <recommendedName>
        <fullName evidence="3">Lipocalin-like domain-containing protein</fullName>
    </recommendedName>
</protein>
<name>A0ABR8JTV1_9BACT</name>
<dbReference type="RefSeq" id="WP_190924190.1">
    <property type="nucleotide sequence ID" value="NZ_JACXAC010000003.1"/>
</dbReference>
<evidence type="ECO:0000313" key="1">
    <source>
        <dbReference type="EMBL" id="MBD2722525.1"/>
    </source>
</evidence>
<accession>A0ABR8JTV1</accession>
<evidence type="ECO:0008006" key="3">
    <source>
        <dbReference type="Google" id="ProtNLM"/>
    </source>
</evidence>
<organism evidence="1 2">
    <name type="scientific">Hymenobacter armeniacus</name>
    <dbReference type="NCBI Taxonomy" id="2771358"/>
    <lineage>
        <taxon>Bacteria</taxon>
        <taxon>Pseudomonadati</taxon>
        <taxon>Bacteroidota</taxon>
        <taxon>Cytophagia</taxon>
        <taxon>Cytophagales</taxon>
        <taxon>Hymenobacteraceae</taxon>
        <taxon>Hymenobacter</taxon>
    </lineage>
</organism>
<reference evidence="1 2" key="1">
    <citation type="submission" date="2020-09" db="EMBL/GenBank/DDBJ databases">
        <authorList>
            <person name="Kim M.K."/>
        </authorList>
    </citation>
    <scope>NUCLEOTIDE SEQUENCE [LARGE SCALE GENOMIC DNA]</scope>
    <source>
        <strain evidence="1 2">BT189</strain>
    </source>
</reference>
<evidence type="ECO:0000313" key="2">
    <source>
        <dbReference type="Proteomes" id="UP000606003"/>
    </source>
</evidence>
<dbReference type="EMBL" id="JACXAC010000003">
    <property type="protein sequence ID" value="MBD2722525.1"/>
    <property type="molecule type" value="Genomic_DNA"/>
</dbReference>
<keyword evidence="2" id="KW-1185">Reference proteome</keyword>
<dbReference type="Proteomes" id="UP000606003">
    <property type="component" value="Unassembled WGS sequence"/>
</dbReference>